<sequence length="266" mass="29567">MSQKIFLSHNHKDKPLVEAVALKLAGIFGQDQVFYDSWSIRPGDGIIDQMNRGLEAPEFVFFFVSDKSLASEMVKLEWQNALVAGTKGKTRLIPVRVDGCGMPALLQQTLYIDMYTIGLDAAIAQIVSVVQDSGGFSPQHQLFSNLTYSVARPEDGLVEITIQASHLMESNPHFAFAVMNEEHEVFGWIKGHPGIHSSFRTPMFELNGGEFANAVLMRPFSGTLTPKQPLTFQLRQRGDKAVHCIDVLHDQGQNQWVRVPPASQDS</sequence>
<dbReference type="SUPFAM" id="SSF52200">
    <property type="entry name" value="Toll/Interleukin receptor TIR domain"/>
    <property type="match status" value="1"/>
</dbReference>
<dbReference type="Gene3D" id="3.40.50.10140">
    <property type="entry name" value="Toll/interleukin-1 receptor homology (TIR) domain"/>
    <property type="match status" value="1"/>
</dbReference>
<comment type="caution">
    <text evidence="2">The sequence shown here is derived from an EMBL/GenBank/DDBJ whole genome shotgun (WGS) entry which is preliminary data.</text>
</comment>
<evidence type="ECO:0000313" key="2">
    <source>
        <dbReference type="EMBL" id="MFM0239790.1"/>
    </source>
</evidence>
<dbReference type="SMART" id="SM00255">
    <property type="entry name" value="TIR"/>
    <property type="match status" value="1"/>
</dbReference>
<keyword evidence="3" id="KW-1185">Reference proteome</keyword>
<dbReference type="Proteomes" id="UP001629274">
    <property type="component" value="Unassembled WGS sequence"/>
</dbReference>
<accession>A0ABW9BIS3</accession>
<dbReference type="EMBL" id="JAQQDR010000005">
    <property type="protein sequence ID" value="MFM0239790.1"/>
    <property type="molecule type" value="Genomic_DNA"/>
</dbReference>
<dbReference type="Pfam" id="PF13676">
    <property type="entry name" value="TIR_2"/>
    <property type="match status" value="1"/>
</dbReference>
<protein>
    <submittedName>
        <fullName evidence="2">Toll/interleukin-1 receptor domain-containing protein</fullName>
    </submittedName>
</protein>
<dbReference type="InterPro" id="IPR000157">
    <property type="entry name" value="TIR_dom"/>
</dbReference>
<proteinExistence type="predicted"/>
<keyword evidence="2" id="KW-0675">Receptor</keyword>
<dbReference type="RefSeq" id="WP_408263468.1">
    <property type="nucleotide sequence ID" value="NZ_JAQQCK010000012.1"/>
</dbReference>
<feature type="domain" description="TIR" evidence="1">
    <location>
        <begin position="2"/>
        <end position="153"/>
    </location>
</feature>
<evidence type="ECO:0000259" key="1">
    <source>
        <dbReference type="SMART" id="SM00255"/>
    </source>
</evidence>
<name>A0ABW9BIS3_9BURK</name>
<gene>
    <name evidence="2" type="ORF">PQR03_16810</name>
</gene>
<organism evidence="2 3">
    <name type="scientific">Paraburkholderia phytofirmans</name>
    <dbReference type="NCBI Taxonomy" id="261302"/>
    <lineage>
        <taxon>Bacteria</taxon>
        <taxon>Pseudomonadati</taxon>
        <taxon>Pseudomonadota</taxon>
        <taxon>Betaproteobacteria</taxon>
        <taxon>Burkholderiales</taxon>
        <taxon>Burkholderiaceae</taxon>
        <taxon>Paraburkholderia</taxon>
    </lineage>
</organism>
<dbReference type="InterPro" id="IPR035897">
    <property type="entry name" value="Toll_tir_struct_dom_sf"/>
</dbReference>
<reference evidence="2 3" key="1">
    <citation type="journal article" date="2024" name="Chem. Sci.">
        <title>Discovery of megapolipeptins by genome mining of a Burkholderiales bacteria collection.</title>
        <authorList>
            <person name="Paulo B.S."/>
            <person name="Recchia M.J.J."/>
            <person name="Lee S."/>
            <person name="Fergusson C.H."/>
            <person name="Romanowski S.B."/>
            <person name="Hernandez A."/>
            <person name="Krull N."/>
            <person name="Liu D.Y."/>
            <person name="Cavanagh H."/>
            <person name="Bos A."/>
            <person name="Gray C.A."/>
            <person name="Murphy B.T."/>
            <person name="Linington R.G."/>
            <person name="Eustaquio A.S."/>
        </authorList>
    </citation>
    <scope>NUCLEOTIDE SEQUENCE [LARGE SCALE GENOMIC DNA]</scope>
    <source>
        <strain evidence="2 3">RL17-351-BIE-A</strain>
    </source>
</reference>
<evidence type="ECO:0000313" key="3">
    <source>
        <dbReference type="Proteomes" id="UP001629274"/>
    </source>
</evidence>